<gene>
    <name evidence="3" type="ordered locus">Halhy_1479</name>
</gene>
<feature type="coiled-coil region" evidence="1">
    <location>
        <begin position="145"/>
        <end position="186"/>
    </location>
</feature>
<dbReference type="RefSeq" id="WP_013763927.1">
    <property type="nucleotide sequence ID" value="NC_015510.1"/>
</dbReference>
<dbReference type="AlphaFoldDB" id="F4KYD2"/>
<dbReference type="KEGG" id="hhy:Halhy_1479"/>
<dbReference type="Pfam" id="PF04851">
    <property type="entry name" value="ResIII"/>
    <property type="match status" value="1"/>
</dbReference>
<dbReference type="eggNOG" id="COG4096">
    <property type="taxonomic scope" value="Bacteria"/>
</dbReference>
<dbReference type="Pfam" id="PF08463">
    <property type="entry name" value="EcoEI_R_C"/>
    <property type="match status" value="1"/>
</dbReference>
<dbReference type="InterPro" id="IPR001650">
    <property type="entry name" value="Helicase_C-like"/>
</dbReference>
<dbReference type="HOGENOM" id="CLU_009326_0_0_10"/>
<dbReference type="SUPFAM" id="SSF52540">
    <property type="entry name" value="P-loop containing nucleoside triphosphate hydrolases"/>
    <property type="match status" value="2"/>
</dbReference>
<dbReference type="PROSITE" id="PS51192">
    <property type="entry name" value="HELICASE_ATP_BIND_1"/>
    <property type="match status" value="1"/>
</dbReference>
<organism evidence="3 4">
    <name type="scientific">Haliscomenobacter hydrossis (strain ATCC 27775 / DSM 1100 / LMG 10767 / O)</name>
    <dbReference type="NCBI Taxonomy" id="760192"/>
    <lineage>
        <taxon>Bacteria</taxon>
        <taxon>Pseudomonadati</taxon>
        <taxon>Bacteroidota</taxon>
        <taxon>Saprospiria</taxon>
        <taxon>Saprospirales</taxon>
        <taxon>Haliscomenobacteraceae</taxon>
        <taxon>Haliscomenobacter</taxon>
    </lineage>
</organism>
<dbReference type="EC" id="3.1.21.3" evidence="3"/>
<dbReference type="OrthoDB" id="9759819at2"/>
<reference evidence="3 4" key="1">
    <citation type="journal article" date="2011" name="Stand. Genomic Sci.">
        <title>Complete genome sequence of Haliscomenobacter hydrossis type strain (O).</title>
        <authorList>
            <consortium name="US DOE Joint Genome Institute (JGI-PGF)"/>
            <person name="Daligault H."/>
            <person name="Lapidus A."/>
            <person name="Zeytun A."/>
            <person name="Nolan M."/>
            <person name="Lucas S."/>
            <person name="Del Rio T.G."/>
            <person name="Tice H."/>
            <person name="Cheng J.F."/>
            <person name="Tapia R."/>
            <person name="Han C."/>
            <person name="Goodwin L."/>
            <person name="Pitluck S."/>
            <person name="Liolios K."/>
            <person name="Pagani I."/>
            <person name="Ivanova N."/>
            <person name="Huntemann M."/>
            <person name="Mavromatis K."/>
            <person name="Mikhailova N."/>
            <person name="Pati A."/>
            <person name="Chen A."/>
            <person name="Palaniappan K."/>
            <person name="Land M."/>
            <person name="Hauser L."/>
            <person name="Brambilla E.M."/>
            <person name="Rohde M."/>
            <person name="Verbarg S."/>
            <person name="Goker M."/>
            <person name="Bristow J."/>
            <person name="Eisen J.A."/>
            <person name="Markowitz V."/>
            <person name="Hugenholtz P."/>
            <person name="Kyrpides N.C."/>
            <person name="Klenk H.P."/>
            <person name="Woyke T."/>
        </authorList>
    </citation>
    <scope>NUCLEOTIDE SEQUENCE [LARGE SCALE GENOMIC DNA]</scope>
    <source>
        <strain evidence="4">ATCC 27775 / DSM 1100 / LMG 10767 / O</strain>
    </source>
</reference>
<dbReference type="InterPro" id="IPR013670">
    <property type="entry name" value="EcoEI_R_C_dom"/>
</dbReference>
<evidence type="ECO:0000313" key="3">
    <source>
        <dbReference type="EMBL" id="AEE49373.1"/>
    </source>
</evidence>
<dbReference type="GO" id="GO:0003677">
    <property type="term" value="F:DNA binding"/>
    <property type="evidence" value="ECO:0007669"/>
    <property type="project" value="UniProtKB-KW"/>
</dbReference>
<keyword evidence="4" id="KW-1185">Reference proteome</keyword>
<accession>F4KYD2</accession>
<dbReference type="InterPro" id="IPR014001">
    <property type="entry name" value="Helicase_ATP-bd"/>
</dbReference>
<sequence>MSNFAFIPSRWSALAEAARAAEAQVYAAPQYCAMLCRKSLEEWVRWLYEHDADLELPTYDTSLNALLHQQDFKNVVAPIQFDRLNLIRKLGNNAVHTRARISEAQALHGVKLLHGFIGWVCQVYSASPVQVPTFDEALVPQSPAQEKTKAELQQLEAAYLAQQEKLHKALAELEQLKANKNTHAQLPPPSDPNEALTRQLYIDTLLIEAGWDPTAPRVAEYPVRNCMPQAQSSNGDGRVDYVLWGDDGLPLAVVEAKRTQRDPRVGQHQAKCYADCLEREFGRRPIIFFTNGFKTWLWDDAQYAPRAVHGFYTKDELALLIQRRQSRLPLAQQAINNAITDRYYQHEAIRRVTEVFSAEHRNALLVMATGTGKTRVSAALIDLLSKANWVKRVLFLADRNALIHQAKVNFNDYLPHLPAIDLTREKEDESSRVVFSTYQTMINLIDKAADGEQRFYSVGHFDLIIFDEIHRSVYKRYRAIFDYFDGLRVGLTATPRSETDRDTYALFNLEANNPTYAYELEQAVQDQYLVPPVAIGVPLKFQREGVKYAELSPEEKRNYEEQFADPVTGDFPAEINAGALNDWLFNEDTVDKVIGYLMQNGIKVEGGDKLAKTIVFARSHKHALFIQERFNIQYPAYKGDFLAVIDHHENYKYDLLNRFKVLDKMPQIAVSVDMLDTGIDVPEVCNLVFFKPIRSSTKFWQMIGRGTRLCVDLFGPGEHKREFVIFDFCENFEFFGTHPRGFDGSTGKTLSQRLFELRLRLSFVLLQSEADDLFGYGRQLREYLIQQTQALNTQSFVVRQHWEQVEKYRDPHRWNALTELDLLELRDHIAPLMSETEQDEKAKRFDALMLDLEWSVLQEAQPRADLVEKVMATAGKLSKKAAIPVVNAKMDLLQRIQNRNYWDNITVPAIEHLRLELRDLLKFLDKDSSPVYYTSFEDDLDQDQVQEHRLLIQVNNLETYRRRVEQYLQEHRNHLTIHKLRNNERITQAELHALEQMLFEQGSLGTRDEFTRVYGNQPLGRFVRSIMGLDSNAAKAAFANILREQTFNAQQIRFLDTLINFLTVKGVVDPVMLFEAPFTDLNSSGIMGVFDEVTSARIIDLLEAVNRNAEVA</sequence>
<name>F4KYD2_HALH1</name>
<dbReference type="Proteomes" id="UP000008461">
    <property type="component" value="Chromosome"/>
</dbReference>
<evidence type="ECO:0000256" key="1">
    <source>
        <dbReference type="SAM" id="Coils"/>
    </source>
</evidence>
<dbReference type="REBASE" id="35632">
    <property type="entry name" value="Hhy1100ORF1477P"/>
</dbReference>
<dbReference type="STRING" id="760192.Halhy_1479"/>
<dbReference type="Gene3D" id="3.90.1570.30">
    <property type="match status" value="1"/>
</dbReference>
<dbReference type="GO" id="GO:0005829">
    <property type="term" value="C:cytosol"/>
    <property type="evidence" value="ECO:0007669"/>
    <property type="project" value="TreeGrafter"/>
</dbReference>
<dbReference type="EMBL" id="CP002691">
    <property type="protein sequence ID" value="AEE49373.1"/>
    <property type="molecule type" value="Genomic_DNA"/>
</dbReference>
<dbReference type="InterPro" id="IPR025285">
    <property type="entry name" value="DUF4145"/>
</dbReference>
<proteinExistence type="predicted"/>
<evidence type="ECO:0000259" key="2">
    <source>
        <dbReference type="PROSITE" id="PS51192"/>
    </source>
</evidence>
<dbReference type="Pfam" id="PF00271">
    <property type="entry name" value="Helicase_C"/>
    <property type="match status" value="1"/>
</dbReference>
<dbReference type="PANTHER" id="PTHR47396">
    <property type="entry name" value="TYPE I RESTRICTION ENZYME ECOKI R PROTEIN"/>
    <property type="match status" value="1"/>
</dbReference>
<dbReference type="InterPro" id="IPR006935">
    <property type="entry name" value="Helicase/UvrB_N"/>
</dbReference>
<dbReference type="PANTHER" id="PTHR47396:SF1">
    <property type="entry name" value="ATP-DEPENDENT HELICASE IRC3-RELATED"/>
    <property type="match status" value="1"/>
</dbReference>
<keyword evidence="3" id="KW-0378">Hydrolase</keyword>
<feature type="domain" description="Helicase ATP-binding" evidence="2">
    <location>
        <begin position="354"/>
        <end position="513"/>
    </location>
</feature>
<evidence type="ECO:0000313" key="4">
    <source>
        <dbReference type="Proteomes" id="UP000008461"/>
    </source>
</evidence>
<dbReference type="CDD" id="cd18032">
    <property type="entry name" value="DEXHc_RE_I_III_res"/>
    <property type="match status" value="1"/>
</dbReference>
<dbReference type="Pfam" id="PF04313">
    <property type="entry name" value="HSDR_N"/>
    <property type="match status" value="1"/>
</dbReference>
<keyword evidence="1" id="KW-0175">Coiled coil</keyword>
<dbReference type="GO" id="GO:0009035">
    <property type="term" value="F:type I site-specific deoxyribonuclease activity"/>
    <property type="evidence" value="ECO:0007669"/>
    <property type="project" value="UniProtKB-EC"/>
</dbReference>
<dbReference type="InterPro" id="IPR050742">
    <property type="entry name" value="Helicase_Restrict-Modif_Enz"/>
</dbReference>
<reference key="2">
    <citation type="submission" date="2011-04" db="EMBL/GenBank/DDBJ databases">
        <title>Complete sequence of chromosome of Haliscomenobacter hydrossis DSM 1100.</title>
        <authorList>
            <consortium name="US DOE Joint Genome Institute (JGI-PGF)"/>
            <person name="Lucas S."/>
            <person name="Han J."/>
            <person name="Lapidus A."/>
            <person name="Bruce D."/>
            <person name="Goodwin L."/>
            <person name="Pitluck S."/>
            <person name="Peters L."/>
            <person name="Kyrpides N."/>
            <person name="Mavromatis K."/>
            <person name="Ivanova N."/>
            <person name="Ovchinnikova G."/>
            <person name="Pagani I."/>
            <person name="Daligault H."/>
            <person name="Detter J.C."/>
            <person name="Han C."/>
            <person name="Land M."/>
            <person name="Hauser L."/>
            <person name="Markowitz V."/>
            <person name="Cheng J.-F."/>
            <person name="Hugenholtz P."/>
            <person name="Woyke T."/>
            <person name="Wu D."/>
            <person name="Verbarg S."/>
            <person name="Frueling A."/>
            <person name="Brambilla E."/>
            <person name="Klenk H.-P."/>
            <person name="Eisen J.A."/>
        </authorList>
    </citation>
    <scope>NUCLEOTIDE SEQUENCE</scope>
    <source>
        <strain>DSM 1100</strain>
    </source>
</reference>
<dbReference type="Gene3D" id="3.40.50.300">
    <property type="entry name" value="P-loop containing nucleotide triphosphate hydrolases"/>
    <property type="match status" value="2"/>
</dbReference>
<dbReference type="CDD" id="cd18799">
    <property type="entry name" value="SF2_C_EcoAI-like"/>
    <property type="match status" value="1"/>
</dbReference>
<dbReference type="GO" id="GO:0005524">
    <property type="term" value="F:ATP binding"/>
    <property type="evidence" value="ECO:0007669"/>
    <property type="project" value="UniProtKB-KW"/>
</dbReference>
<dbReference type="InterPro" id="IPR027417">
    <property type="entry name" value="P-loop_NTPase"/>
</dbReference>
<dbReference type="Pfam" id="PF13643">
    <property type="entry name" value="DUF4145"/>
    <property type="match status" value="1"/>
</dbReference>
<protein>
    <submittedName>
        <fullName evidence="3">Type I site-specific deoxyribonuclease</fullName>
        <ecNumber evidence="3">3.1.21.3</ecNumber>
    </submittedName>
</protein>
<dbReference type="GO" id="GO:0009307">
    <property type="term" value="P:DNA restriction-modification system"/>
    <property type="evidence" value="ECO:0007669"/>
    <property type="project" value="UniProtKB-KW"/>
</dbReference>
<dbReference type="SMART" id="SM00487">
    <property type="entry name" value="DEXDc"/>
    <property type="match status" value="1"/>
</dbReference>
<dbReference type="InterPro" id="IPR007409">
    <property type="entry name" value="Restrct_endonuc_type1_HsdR_N"/>
</dbReference>